<accession>A0A934KMT5</accession>
<dbReference type="GO" id="GO:0045892">
    <property type="term" value="P:negative regulation of DNA-templated transcription"/>
    <property type="evidence" value="ECO:0007669"/>
    <property type="project" value="UniProtKB-ARBA"/>
</dbReference>
<dbReference type="InterPro" id="IPR038390">
    <property type="entry name" value="Metal_Tscrpt_repr_sf"/>
</dbReference>
<dbReference type="PANTHER" id="PTHR33677">
    <property type="entry name" value="TRANSCRIPTIONAL REPRESSOR FRMR-RELATED"/>
    <property type="match status" value="1"/>
</dbReference>
<gene>
    <name evidence="2" type="ORF">JF887_07715</name>
</gene>
<feature type="region of interest" description="Disordered" evidence="1">
    <location>
        <begin position="1"/>
        <end position="29"/>
    </location>
</feature>
<name>A0A934KMT5_9BACT</name>
<dbReference type="GO" id="GO:0003677">
    <property type="term" value="F:DNA binding"/>
    <property type="evidence" value="ECO:0007669"/>
    <property type="project" value="InterPro"/>
</dbReference>
<dbReference type="Pfam" id="PF02583">
    <property type="entry name" value="Trns_repr_metal"/>
    <property type="match status" value="1"/>
</dbReference>
<evidence type="ECO:0000313" key="3">
    <source>
        <dbReference type="Proteomes" id="UP000614410"/>
    </source>
</evidence>
<organism evidence="2 3">
    <name type="scientific">Candidatus Amunia macphersoniae</name>
    <dbReference type="NCBI Taxonomy" id="3127014"/>
    <lineage>
        <taxon>Bacteria</taxon>
        <taxon>Bacillati</taxon>
        <taxon>Candidatus Dormiibacterota</taxon>
        <taxon>Candidatus Dormibacteria</taxon>
        <taxon>Candidatus Aeolococcales</taxon>
        <taxon>Candidatus Aeolococcaceae</taxon>
        <taxon>Candidatus Amunia</taxon>
    </lineage>
</organism>
<dbReference type="CDD" id="cd10148">
    <property type="entry name" value="CsoR-like_DUF156"/>
    <property type="match status" value="1"/>
</dbReference>
<evidence type="ECO:0000256" key="1">
    <source>
        <dbReference type="SAM" id="MobiDB-lite"/>
    </source>
</evidence>
<evidence type="ECO:0000313" key="2">
    <source>
        <dbReference type="EMBL" id="MBJ7609304.1"/>
    </source>
</evidence>
<dbReference type="PANTHER" id="PTHR33677:SF3">
    <property type="entry name" value="COPPER-SENSING TRANSCRIPTIONAL REPRESSOR RICR"/>
    <property type="match status" value="1"/>
</dbReference>
<dbReference type="InterPro" id="IPR003735">
    <property type="entry name" value="Metal_Tscrpt_repr"/>
</dbReference>
<dbReference type="EMBL" id="JAEKNN010000034">
    <property type="protein sequence ID" value="MBJ7609304.1"/>
    <property type="molecule type" value="Genomic_DNA"/>
</dbReference>
<dbReference type="Proteomes" id="UP000614410">
    <property type="component" value="Unassembled WGS sequence"/>
</dbReference>
<proteinExistence type="predicted"/>
<dbReference type="AlphaFoldDB" id="A0A934KMT5"/>
<dbReference type="Gene3D" id="1.20.58.1000">
    <property type="entry name" value="Metal-sensitive repressor, helix protomer"/>
    <property type="match status" value="1"/>
</dbReference>
<reference evidence="2 3" key="1">
    <citation type="submission" date="2020-10" db="EMBL/GenBank/DDBJ databases">
        <title>Ca. Dormibacterota MAGs.</title>
        <authorList>
            <person name="Montgomery K."/>
        </authorList>
    </citation>
    <scope>NUCLEOTIDE SEQUENCE [LARGE SCALE GENOMIC DNA]</scope>
    <source>
        <strain evidence="2">Mitchell_Peninsula_5</strain>
    </source>
</reference>
<protein>
    <submittedName>
        <fullName evidence="2">Metal-sensitive transcriptional regulator</fullName>
    </submittedName>
</protein>
<sequence>MATSPASRAPAGPRRSQPAETAPLRDRGAYQASKQDLLKRFRRLAGQVNGIAQMVEEERYCPEVLTQLSAAIAALEKIGFILLREHVQHCVADGIAAGDGEAYMDELIATIQRFSGR</sequence>
<dbReference type="GO" id="GO:0046872">
    <property type="term" value="F:metal ion binding"/>
    <property type="evidence" value="ECO:0007669"/>
    <property type="project" value="InterPro"/>
</dbReference>
<comment type="caution">
    <text evidence="2">The sequence shown here is derived from an EMBL/GenBank/DDBJ whole genome shotgun (WGS) entry which is preliminary data.</text>
</comment>